<feature type="region of interest" description="Disordered" evidence="2">
    <location>
        <begin position="735"/>
        <end position="766"/>
    </location>
</feature>
<evidence type="ECO:0000256" key="1">
    <source>
        <dbReference type="PROSITE-ProRule" id="PRU00221"/>
    </source>
</evidence>
<dbReference type="GO" id="GO:0032040">
    <property type="term" value="C:small-subunit processome"/>
    <property type="evidence" value="ECO:0007669"/>
    <property type="project" value="TreeGrafter"/>
</dbReference>
<evidence type="ECO:0000256" key="2">
    <source>
        <dbReference type="SAM" id="MobiDB-lite"/>
    </source>
</evidence>
<feature type="compositionally biased region" description="Low complexity" evidence="2">
    <location>
        <begin position="805"/>
        <end position="830"/>
    </location>
</feature>
<name>A0A024S7X8_HYPJR</name>
<reference evidence="4" key="1">
    <citation type="journal article" date="2013" name="Ind. Biotechnol.">
        <title>Comparative genomics analysis of Trichoderma reesei strains.</title>
        <authorList>
            <person name="Koike H."/>
            <person name="Aerts A."/>
            <person name="LaButti K."/>
            <person name="Grigoriev I.V."/>
            <person name="Baker S.E."/>
        </authorList>
    </citation>
    <scope>NUCLEOTIDE SEQUENCE [LARGE SCALE GENOMIC DNA]</scope>
    <source>
        <strain evidence="4">ATCC 56765 / BCRC 32924 / NRRL 11460 / Rut C-30</strain>
    </source>
</reference>
<accession>A0A024S7X8</accession>
<dbReference type="PANTHER" id="PTHR44163:SF1">
    <property type="entry name" value="U3 SMALL NUCLEOLAR RNA-ASSOCIATED PROTEIN 4 HOMOLOG"/>
    <property type="match status" value="1"/>
</dbReference>
<evidence type="ECO:0000313" key="3">
    <source>
        <dbReference type="EMBL" id="ETS00596.1"/>
    </source>
</evidence>
<dbReference type="GO" id="GO:0030686">
    <property type="term" value="C:90S preribosome"/>
    <property type="evidence" value="ECO:0007669"/>
    <property type="project" value="InterPro"/>
</dbReference>
<feature type="region of interest" description="Disordered" evidence="2">
    <location>
        <begin position="578"/>
        <end position="618"/>
    </location>
</feature>
<proteinExistence type="predicted"/>
<dbReference type="InterPro" id="IPR001680">
    <property type="entry name" value="WD40_rpt"/>
</dbReference>
<keyword evidence="1" id="KW-0853">WD repeat</keyword>
<feature type="compositionally biased region" description="Acidic residues" evidence="2">
    <location>
        <begin position="597"/>
        <end position="610"/>
    </location>
</feature>
<sequence>MDIHRCRFVPYKPSAINAVAFSHPKTKSAKQGAVARLAVGRANGDIEIWNPSNGKWHQELVIRGGKDRSVDGLVWVNEPNQDLGDGRIVVGKSRLFSIGYTSTVTEWDLEKGKPKRHASGQHGDIWCLAAQPPALTGASDELHTNKLIAGTIHGELAMYSIEDDDLRFQRVVVRSPTKKAQMVSITFQSRKIAVVGCSDSTIRIYDVTKGHMLRHMTLGADLAGGSKDIIVWSVKCLPDGNIVSADSTGQVCIWDGRTYTQSQRLQSHKQDVLSLAISADGSTITSGGMDRRTVLYKQNVGAGNRWTKVWGRRYHDHDVKTMASFENGRMSVVVTGGPDSNLMLVPLKEMGRENHRTISNLPQQPPLASARKARFITSWWDREVHIWTLRKPATEIFNTTGEEFDLNQNRKLLKTIVIKGDSNISSATINPEGTLLVVATTTDVKAFRLEHQDPIKPSDVKLSALEIPEKLKNHGASKVELSADGRWLCVVREGSRVVMASLEETNEPDQPPRFASRLQRLPRLRRHIPRYIKNGGLRSYERNITHISFTSDSKMVAVADIAGYIDTWVLRGSDENVQDNAEADGENDAASSSDSASDSDSDSSGDEEDPAGSVSSRWIRNPSANLLPKLPSPPVVLSFSDAVPSKAAGDDGVEAVQDYTLAAITTSWNVLTFHPLQGSLTPWSRRNPRKALPAPVQDLLDLGKGALWQGSRLWVYGVSFLLMLDTAQDLPKPASESEAVVSNGAQPGMKRKRTGHTSGAGGKMAENLAPHRVGKYVDGQWVNVDVDAASGHEDASDSDDDDNMPDAPEGDLAQLRSTNGTTNGSASGSGNDRKSWWITYKYRPILGIVALNAADQPLEVALVERPTWDVEMPEKYYAGEEWEKK</sequence>
<dbReference type="SUPFAM" id="SSF50978">
    <property type="entry name" value="WD40 repeat-like"/>
    <property type="match status" value="2"/>
</dbReference>
<dbReference type="SMART" id="SM00320">
    <property type="entry name" value="WD40"/>
    <property type="match status" value="7"/>
</dbReference>
<dbReference type="PANTHER" id="PTHR44163">
    <property type="entry name" value="U3 SMALL NUCLEOLAR RNA-ASSOCIATED PROTEIN 4 HOMOLOG"/>
    <property type="match status" value="1"/>
</dbReference>
<dbReference type="Pfam" id="PF00400">
    <property type="entry name" value="WD40"/>
    <property type="match status" value="2"/>
</dbReference>
<feature type="region of interest" description="Disordered" evidence="2">
    <location>
        <begin position="790"/>
        <end position="831"/>
    </location>
</feature>
<dbReference type="OrthoDB" id="8883818at2759"/>
<dbReference type="EMBL" id="KI911151">
    <property type="protein sequence ID" value="ETS00596.1"/>
    <property type="molecule type" value="Genomic_DNA"/>
</dbReference>
<dbReference type="Gene3D" id="2.130.10.10">
    <property type="entry name" value="YVTN repeat-like/Quinoprotein amine dehydrogenase"/>
    <property type="match status" value="3"/>
</dbReference>
<dbReference type="InterPro" id="IPR036322">
    <property type="entry name" value="WD40_repeat_dom_sf"/>
</dbReference>
<dbReference type="GO" id="GO:0003723">
    <property type="term" value="F:RNA binding"/>
    <property type="evidence" value="ECO:0007669"/>
    <property type="project" value="TreeGrafter"/>
</dbReference>
<dbReference type="InterPro" id="IPR015943">
    <property type="entry name" value="WD40/YVTN_repeat-like_dom_sf"/>
</dbReference>
<evidence type="ECO:0000313" key="4">
    <source>
        <dbReference type="Proteomes" id="UP000024376"/>
    </source>
</evidence>
<protein>
    <submittedName>
        <fullName evidence="3">WD40 repeat-like protein</fullName>
    </submittedName>
</protein>
<dbReference type="PROSITE" id="PS50082">
    <property type="entry name" value="WD_REPEATS_2"/>
    <property type="match status" value="1"/>
</dbReference>
<gene>
    <name evidence="3" type="ORF">M419DRAFT_112322</name>
</gene>
<dbReference type="HOGENOM" id="CLU_002392_2_1_1"/>
<dbReference type="Proteomes" id="UP000024376">
    <property type="component" value="Unassembled WGS sequence"/>
</dbReference>
<feature type="repeat" description="WD" evidence="1">
    <location>
        <begin position="265"/>
        <end position="297"/>
    </location>
</feature>
<dbReference type="GO" id="GO:0034455">
    <property type="term" value="C:t-UTP complex"/>
    <property type="evidence" value="ECO:0007669"/>
    <property type="project" value="TreeGrafter"/>
</dbReference>
<dbReference type="InterPro" id="IPR046351">
    <property type="entry name" value="UTP4"/>
</dbReference>
<dbReference type="KEGG" id="trr:M419DRAFT_112322"/>
<dbReference type="AlphaFoldDB" id="A0A024S7X8"/>
<dbReference type="GO" id="GO:0000462">
    <property type="term" value="P:maturation of SSU-rRNA from tricistronic rRNA transcript (SSU-rRNA, 5.8S rRNA, LSU-rRNA)"/>
    <property type="evidence" value="ECO:0007669"/>
    <property type="project" value="InterPro"/>
</dbReference>
<organism evidence="3 4">
    <name type="scientific">Hypocrea jecorina (strain ATCC 56765 / BCRC 32924 / NRRL 11460 / Rut C-30)</name>
    <name type="common">Trichoderma reesei</name>
    <dbReference type="NCBI Taxonomy" id="1344414"/>
    <lineage>
        <taxon>Eukaryota</taxon>
        <taxon>Fungi</taxon>
        <taxon>Dikarya</taxon>
        <taxon>Ascomycota</taxon>
        <taxon>Pezizomycotina</taxon>
        <taxon>Sordariomycetes</taxon>
        <taxon>Hypocreomycetidae</taxon>
        <taxon>Hypocreales</taxon>
        <taxon>Hypocreaceae</taxon>
        <taxon>Trichoderma</taxon>
    </lineage>
</organism>